<name>A0A2P2MJW1_RHIMU</name>
<dbReference type="AlphaFoldDB" id="A0A2P2MJW1"/>
<sequence>MFNGSDGSCRHSAQKIVASVTNQGGSRMLRLEARSLIIIYSGVWLVFGGMQNHTLKYESYSFPHNKDLEVLGHGVYVPTCTDCTRALSCLVL</sequence>
<protein>
    <submittedName>
        <fullName evidence="1">Uncharacterized protein MANES_02G173700</fullName>
    </submittedName>
</protein>
<accession>A0A2P2MJW1</accession>
<reference evidence="1" key="1">
    <citation type="submission" date="2018-02" db="EMBL/GenBank/DDBJ databases">
        <title>Rhizophora mucronata_Transcriptome.</title>
        <authorList>
            <person name="Meera S.P."/>
            <person name="Sreeshan A."/>
            <person name="Augustine A."/>
        </authorList>
    </citation>
    <scope>NUCLEOTIDE SEQUENCE</scope>
    <source>
        <tissue evidence="1">Leaf</tissue>
    </source>
</reference>
<dbReference type="EMBL" id="GGEC01049993">
    <property type="protein sequence ID" value="MBX30477.1"/>
    <property type="molecule type" value="Transcribed_RNA"/>
</dbReference>
<proteinExistence type="predicted"/>
<evidence type="ECO:0000313" key="1">
    <source>
        <dbReference type="EMBL" id="MBX30477.1"/>
    </source>
</evidence>
<organism evidence="1">
    <name type="scientific">Rhizophora mucronata</name>
    <name type="common">Asiatic mangrove</name>
    <dbReference type="NCBI Taxonomy" id="61149"/>
    <lineage>
        <taxon>Eukaryota</taxon>
        <taxon>Viridiplantae</taxon>
        <taxon>Streptophyta</taxon>
        <taxon>Embryophyta</taxon>
        <taxon>Tracheophyta</taxon>
        <taxon>Spermatophyta</taxon>
        <taxon>Magnoliopsida</taxon>
        <taxon>eudicotyledons</taxon>
        <taxon>Gunneridae</taxon>
        <taxon>Pentapetalae</taxon>
        <taxon>rosids</taxon>
        <taxon>fabids</taxon>
        <taxon>Malpighiales</taxon>
        <taxon>Rhizophoraceae</taxon>
        <taxon>Rhizophora</taxon>
    </lineage>
</organism>